<keyword evidence="4 5" id="KW-0408">Iron</keyword>
<feature type="binding site" evidence="5">
    <location>
        <position position="177"/>
    </location>
    <ligand>
        <name>Fe cation</name>
        <dbReference type="ChEBI" id="CHEBI:24875"/>
        <note>catalytic</note>
    </ligand>
</feature>
<evidence type="ECO:0000313" key="6">
    <source>
        <dbReference type="Proteomes" id="UP000694843"/>
    </source>
</evidence>
<dbReference type="GO" id="GO:0003834">
    <property type="term" value="F:beta-carotene 15,15'-dioxygenase activity"/>
    <property type="evidence" value="ECO:0007669"/>
    <property type="project" value="TreeGrafter"/>
</dbReference>
<dbReference type="InterPro" id="IPR004294">
    <property type="entry name" value="Carotenoid_Oase"/>
</dbReference>
<keyword evidence="3" id="KW-0560">Oxidoreductase</keyword>
<evidence type="ECO:0000313" key="7">
    <source>
        <dbReference type="RefSeq" id="XP_018006903.1"/>
    </source>
</evidence>
<accession>A0A8B7N055</accession>
<proteinExistence type="inferred from homology"/>
<evidence type="ECO:0000256" key="5">
    <source>
        <dbReference type="PIRSR" id="PIRSR604294-1"/>
    </source>
</evidence>
<dbReference type="Pfam" id="PF03055">
    <property type="entry name" value="RPE65"/>
    <property type="match status" value="1"/>
</dbReference>
<feature type="binding site" evidence="5">
    <location>
        <position position="490"/>
    </location>
    <ligand>
        <name>Fe cation</name>
        <dbReference type="ChEBI" id="CHEBI:24875"/>
        <note>catalytic</note>
    </ligand>
</feature>
<sequence>MHVYDFSLRCRHCDVETLEPVVASVTGCIPEYAYGDYLFNGGGIGKFGDAEYQHTFDFGAVLQKVSVSSSGSRYMSRYLQTSTLARNQKAGTIVVPEFGTKAVDLNGNGGFFGKIAKIANYSSNMTDNAAVNVLALNDKVYAIGETSTWHELDATDLTVICKNTDLDKAGLVTCCPHFKRSSNGNVVSVGQSITAVGPKYNVIEFPADGEPPSVVARTNPRWKLSASQLHDFGLTQNYLIIIEHPFYIRFVEVIKAVIKSACYVDTFKWCPEDNTSITVIDQRTWKPLSLKFTFESLLVSHFINSFETECGDLVLDLESFTSPDVITDFFISNLRQPKDRHALDADFSESLYRVIVPLSTASPSAEIHLEAKLLSEVGFGQSKINPKYEGREYSYAYGVAHTEHDHGRVSKLTVSTGEVIHFTEPGLYPAELMYIPNPSEKAEDDGVVVSFCLSSRDARLGTLLFLSAADMKLLARVEFTAAGAVTWTSHGIFIPES</sequence>
<name>A0A8B7N055_HYAAZ</name>
<comment type="cofactor">
    <cofactor evidence="5">
        <name>Fe(2+)</name>
        <dbReference type="ChEBI" id="CHEBI:29033"/>
    </cofactor>
    <text evidence="5">Binds 1 Fe(2+) ion per subunit.</text>
</comment>
<evidence type="ECO:0000256" key="4">
    <source>
        <dbReference type="ARBA" id="ARBA00023004"/>
    </source>
</evidence>
<protein>
    <submittedName>
        <fullName evidence="7">Carotenoid isomerooxygenase-like isoform X1</fullName>
    </submittedName>
</protein>
<comment type="similarity">
    <text evidence="1">Belongs to the carotenoid oxygenase family.</text>
</comment>
<feature type="binding site" evidence="5">
    <location>
        <position position="230"/>
    </location>
    <ligand>
        <name>Fe cation</name>
        <dbReference type="ChEBI" id="CHEBI:24875"/>
        <note>catalytic</note>
    </ligand>
</feature>
<keyword evidence="2 5" id="KW-0479">Metal-binding</keyword>
<organism evidence="6 7">
    <name type="scientific">Hyalella azteca</name>
    <name type="common">Amphipod</name>
    <dbReference type="NCBI Taxonomy" id="294128"/>
    <lineage>
        <taxon>Eukaryota</taxon>
        <taxon>Metazoa</taxon>
        <taxon>Ecdysozoa</taxon>
        <taxon>Arthropoda</taxon>
        <taxon>Crustacea</taxon>
        <taxon>Multicrustacea</taxon>
        <taxon>Malacostraca</taxon>
        <taxon>Eumalacostraca</taxon>
        <taxon>Peracarida</taxon>
        <taxon>Amphipoda</taxon>
        <taxon>Senticaudata</taxon>
        <taxon>Talitrida</taxon>
        <taxon>Talitroidea</taxon>
        <taxon>Hyalellidae</taxon>
        <taxon>Hyalella</taxon>
    </lineage>
</organism>
<evidence type="ECO:0000256" key="3">
    <source>
        <dbReference type="ARBA" id="ARBA00023002"/>
    </source>
</evidence>
<gene>
    <name evidence="7" type="primary">LOC108664738</name>
</gene>
<evidence type="ECO:0000256" key="2">
    <source>
        <dbReference type="ARBA" id="ARBA00022723"/>
    </source>
</evidence>
<dbReference type="GO" id="GO:0042574">
    <property type="term" value="P:retinal metabolic process"/>
    <property type="evidence" value="ECO:0007669"/>
    <property type="project" value="TreeGrafter"/>
</dbReference>
<dbReference type="GO" id="GO:0010436">
    <property type="term" value="F:carotenoid dioxygenase activity"/>
    <property type="evidence" value="ECO:0007669"/>
    <property type="project" value="TreeGrafter"/>
</dbReference>
<dbReference type="KEGG" id="hazt:108664738"/>
<dbReference type="OrthoDB" id="1069523at2759"/>
<feature type="binding site" evidence="5">
    <location>
        <position position="301"/>
    </location>
    <ligand>
        <name>Fe cation</name>
        <dbReference type="ChEBI" id="CHEBI:24875"/>
        <note>catalytic</note>
    </ligand>
</feature>
<dbReference type="RefSeq" id="XP_018006903.1">
    <property type="nucleotide sequence ID" value="XM_018151414.2"/>
</dbReference>
<dbReference type="GO" id="GO:0046872">
    <property type="term" value="F:metal ion binding"/>
    <property type="evidence" value="ECO:0007669"/>
    <property type="project" value="UniProtKB-KW"/>
</dbReference>
<dbReference type="GO" id="GO:0016121">
    <property type="term" value="P:carotene catabolic process"/>
    <property type="evidence" value="ECO:0007669"/>
    <property type="project" value="TreeGrafter"/>
</dbReference>
<evidence type="ECO:0000256" key="1">
    <source>
        <dbReference type="ARBA" id="ARBA00006787"/>
    </source>
</evidence>
<dbReference type="PANTHER" id="PTHR10543">
    <property type="entry name" value="BETA-CAROTENE DIOXYGENASE"/>
    <property type="match status" value="1"/>
</dbReference>
<dbReference type="Proteomes" id="UP000694843">
    <property type="component" value="Unplaced"/>
</dbReference>
<dbReference type="OMA" id="PREVMEW"/>
<dbReference type="PANTHER" id="PTHR10543:SF24">
    <property type="entry name" value="CAROTENOID ISOMEROOXYGENASE"/>
    <property type="match status" value="1"/>
</dbReference>
<reference evidence="7" key="1">
    <citation type="submission" date="2025-08" db="UniProtKB">
        <authorList>
            <consortium name="RefSeq"/>
        </authorList>
    </citation>
    <scope>IDENTIFICATION</scope>
    <source>
        <tissue evidence="7">Whole organism</tissue>
    </source>
</reference>
<dbReference type="AlphaFoldDB" id="A0A8B7N055"/>
<keyword evidence="6" id="KW-1185">Reference proteome</keyword>
<dbReference type="GeneID" id="108664738"/>